<name>A0A7X6K524_9MICC</name>
<evidence type="ECO:0000256" key="1">
    <source>
        <dbReference type="ARBA" id="ARBA00000142"/>
    </source>
</evidence>
<keyword evidence="3 7" id="KW-0489">Methyltransferase</keyword>
<comment type="caution">
    <text evidence="7">Lacks conserved residue(s) required for the propagation of feature annotation.</text>
</comment>
<dbReference type="InterPro" id="IPR029063">
    <property type="entry name" value="SAM-dependent_MTases_sf"/>
</dbReference>
<evidence type="ECO:0000256" key="5">
    <source>
        <dbReference type="ARBA" id="ARBA00022691"/>
    </source>
</evidence>
<keyword evidence="6 7" id="KW-0819">tRNA processing</keyword>
<dbReference type="InterPro" id="IPR055361">
    <property type="entry name" value="tRNA_methyltr_TrmB_bact"/>
</dbReference>
<sequence length="312" mass="33673">MTTASSTPGRPSGALPDGSLGELADDAAPAAEHHRRPLSFVRRGSRLQGRRQQAWDQYAADFVLDVPRREADTSVDPDFVFDPEAAFGRKAPLVVEIGSGLGEAVCHAAAQHPDWNFLAVEVYRPGLAQTLLRIGQKGLANVRVVQANAAEVLATMLPPGSVAELWVFFPDPWHKTRHIKRRLVQDSFAAAAARVLQPGGLWRLATDWSSYAIQMREVGQAAAEFENVHEGERAGSDSPLTRVWASGVEQLVGGAPVRDGRAPVSTGNASADGGVDTVGGWAPRFEGRALTSFEQKAHKAGRGIFDLTFRRR</sequence>
<feature type="binding site" evidence="7">
    <location>
        <position position="96"/>
    </location>
    <ligand>
        <name>S-adenosyl-L-methionine</name>
        <dbReference type="ChEBI" id="CHEBI:59789"/>
    </ligand>
</feature>
<keyword evidence="10" id="KW-1185">Reference proteome</keyword>
<dbReference type="GO" id="GO:0043527">
    <property type="term" value="C:tRNA methyltransferase complex"/>
    <property type="evidence" value="ECO:0007669"/>
    <property type="project" value="TreeGrafter"/>
</dbReference>
<protein>
    <recommendedName>
        <fullName evidence="7">tRNA (guanine-N(7)-)-methyltransferase</fullName>
        <ecNumber evidence="7">2.1.1.33</ecNumber>
    </recommendedName>
    <alternativeName>
        <fullName evidence="7">tRNA (guanine(46)-N(7))-methyltransferase</fullName>
    </alternativeName>
    <alternativeName>
        <fullName evidence="7">tRNA(m7G46)-methyltransferase</fullName>
    </alternativeName>
</protein>
<evidence type="ECO:0000313" key="10">
    <source>
        <dbReference type="Proteomes" id="UP000544090"/>
    </source>
</evidence>
<evidence type="ECO:0000256" key="4">
    <source>
        <dbReference type="ARBA" id="ARBA00022679"/>
    </source>
</evidence>
<feature type="binding site" evidence="7">
    <location>
        <position position="207"/>
    </location>
    <ligand>
        <name>substrate</name>
    </ligand>
</feature>
<evidence type="ECO:0000256" key="8">
    <source>
        <dbReference type="SAM" id="MobiDB-lite"/>
    </source>
</evidence>
<reference evidence="9 10" key="1">
    <citation type="submission" date="2020-04" db="EMBL/GenBank/DDBJ databases">
        <title>Arthrobacter sp. nov.</title>
        <authorList>
            <person name="Liu S."/>
        </authorList>
    </citation>
    <scope>NUCLEOTIDE SEQUENCE [LARGE SCALE GENOMIC DNA]</scope>
    <source>
        <strain evidence="9 10">E918</strain>
    </source>
</reference>
<dbReference type="Gene3D" id="3.40.50.150">
    <property type="entry name" value="Vaccinia Virus protein VP39"/>
    <property type="match status" value="1"/>
</dbReference>
<comment type="pathway">
    <text evidence="7">tRNA modification; N(7)-methylguanine-tRNA biosynthesis.</text>
</comment>
<dbReference type="GO" id="GO:0008176">
    <property type="term" value="F:tRNA (guanine(46)-N7)-methyltransferase activity"/>
    <property type="evidence" value="ECO:0007669"/>
    <property type="project" value="UniProtKB-UniRule"/>
</dbReference>
<feature type="binding site" evidence="7">
    <location>
        <position position="121"/>
    </location>
    <ligand>
        <name>S-adenosyl-L-methionine</name>
        <dbReference type="ChEBI" id="CHEBI:59789"/>
    </ligand>
</feature>
<feature type="binding site" evidence="7">
    <location>
        <begin position="291"/>
        <end position="294"/>
    </location>
    <ligand>
        <name>substrate</name>
    </ligand>
</feature>
<evidence type="ECO:0000256" key="3">
    <source>
        <dbReference type="ARBA" id="ARBA00022603"/>
    </source>
</evidence>
<comment type="similarity">
    <text evidence="7">Belongs to the class I-like SAM-binding methyltransferase superfamily. TrmB family.</text>
</comment>
<dbReference type="SUPFAM" id="SSF53335">
    <property type="entry name" value="S-adenosyl-L-methionine-dependent methyltransferases"/>
    <property type="match status" value="1"/>
</dbReference>
<dbReference type="UniPathway" id="UPA00989"/>
<dbReference type="CDD" id="cd02440">
    <property type="entry name" value="AdoMet_MTases"/>
    <property type="match status" value="1"/>
</dbReference>
<dbReference type="HAMAP" id="MF_01057">
    <property type="entry name" value="tRNA_methyltr_TrmB"/>
    <property type="match status" value="1"/>
</dbReference>
<evidence type="ECO:0000256" key="6">
    <source>
        <dbReference type="ARBA" id="ARBA00022694"/>
    </source>
</evidence>
<dbReference type="PANTHER" id="PTHR23417">
    <property type="entry name" value="3-DEOXY-D-MANNO-OCTULOSONIC-ACID TRANSFERASE/TRNA GUANINE-N 7 - -METHYLTRANSFERASE"/>
    <property type="match status" value="1"/>
</dbReference>
<dbReference type="EC" id="2.1.1.33" evidence="7"/>
<dbReference type="RefSeq" id="WP_168486608.1">
    <property type="nucleotide sequence ID" value="NZ_JAAZSQ010000010.1"/>
</dbReference>
<dbReference type="InterPro" id="IPR003358">
    <property type="entry name" value="tRNA_(Gua-N-7)_MeTrfase_Trmb"/>
</dbReference>
<feature type="binding site" evidence="7">
    <location>
        <position position="148"/>
    </location>
    <ligand>
        <name>S-adenosyl-L-methionine</name>
        <dbReference type="ChEBI" id="CHEBI:59789"/>
    </ligand>
</feature>
<gene>
    <name evidence="7 9" type="primary">trmB</name>
    <name evidence="9" type="ORF">HGG74_12005</name>
</gene>
<feature type="binding site" evidence="7">
    <location>
        <position position="175"/>
    </location>
    <ligand>
        <name>substrate</name>
    </ligand>
</feature>
<dbReference type="NCBIfam" id="TIGR00091">
    <property type="entry name" value="tRNA (guanosine(46)-N7)-methyltransferase TrmB"/>
    <property type="match status" value="1"/>
</dbReference>
<keyword evidence="4 7" id="KW-0808">Transferase</keyword>
<keyword evidence="5 7" id="KW-0949">S-adenosyl-L-methionine</keyword>
<comment type="catalytic activity">
    <reaction evidence="1 7">
        <text>guanosine(46) in tRNA + S-adenosyl-L-methionine = N(7)-methylguanosine(46) in tRNA + S-adenosyl-L-homocysteine</text>
        <dbReference type="Rhea" id="RHEA:42708"/>
        <dbReference type="Rhea" id="RHEA-COMP:10188"/>
        <dbReference type="Rhea" id="RHEA-COMP:10189"/>
        <dbReference type="ChEBI" id="CHEBI:57856"/>
        <dbReference type="ChEBI" id="CHEBI:59789"/>
        <dbReference type="ChEBI" id="CHEBI:74269"/>
        <dbReference type="ChEBI" id="CHEBI:74480"/>
        <dbReference type="EC" id="2.1.1.33"/>
    </reaction>
</comment>
<dbReference type="PANTHER" id="PTHR23417:SF14">
    <property type="entry name" value="PENTACOTRIPEPTIDE-REPEAT REGION OF PRORP DOMAIN-CONTAINING PROTEIN"/>
    <property type="match status" value="1"/>
</dbReference>
<accession>A0A7X6K524</accession>
<proteinExistence type="inferred from homology"/>
<evidence type="ECO:0000256" key="2">
    <source>
        <dbReference type="ARBA" id="ARBA00003015"/>
    </source>
</evidence>
<evidence type="ECO:0000256" key="7">
    <source>
        <dbReference type="HAMAP-Rule" id="MF_01057"/>
    </source>
</evidence>
<dbReference type="PROSITE" id="PS51625">
    <property type="entry name" value="SAM_MT_TRMB"/>
    <property type="match status" value="1"/>
</dbReference>
<organism evidence="9 10">
    <name type="scientific">Arthrobacter mobilis</name>
    <dbReference type="NCBI Taxonomy" id="2724944"/>
    <lineage>
        <taxon>Bacteria</taxon>
        <taxon>Bacillati</taxon>
        <taxon>Actinomycetota</taxon>
        <taxon>Actinomycetes</taxon>
        <taxon>Micrococcales</taxon>
        <taxon>Micrococcaceae</taxon>
        <taxon>Arthrobacter</taxon>
    </lineage>
</organism>
<dbReference type="AlphaFoldDB" id="A0A7X6K524"/>
<dbReference type="Pfam" id="PF02390">
    <property type="entry name" value="Methyltransf_4"/>
    <property type="match status" value="1"/>
</dbReference>
<dbReference type="EMBL" id="JAAZSQ010000010">
    <property type="protein sequence ID" value="NKX55255.1"/>
    <property type="molecule type" value="Genomic_DNA"/>
</dbReference>
<comment type="function">
    <text evidence="2 7">Catalyzes the formation of N(7)-methylguanine at position 46 (m7G46) in tRNA.</text>
</comment>
<comment type="caution">
    <text evidence="9">The sequence shown here is derived from an EMBL/GenBank/DDBJ whole genome shotgun (WGS) entry which is preliminary data.</text>
</comment>
<feature type="region of interest" description="Disordered" evidence="8">
    <location>
        <begin position="1"/>
        <end position="36"/>
    </location>
</feature>
<dbReference type="Proteomes" id="UP000544090">
    <property type="component" value="Unassembled WGS sequence"/>
</dbReference>
<evidence type="ECO:0000313" key="9">
    <source>
        <dbReference type="EMBL" id="NKX55255.1"/>
    </source>
</evidence>
<feature type="binding site" evidence="7">
    <location>
        <position position="171"/>
    </location>
    <ligand>
        <name>S-adenosyl-L-methionine</name>
        <dbReference type="ChEBI" id="CHEBI:59789"/>
    </ligand>
</feature>